<reference evidence="1" key="1">
    <citation type="submission" date="2013-07" db="EMBL/GenBank/DDBJ databases">
        <title>The genome of an arbuscular mycorrhizal fungus provides insights into the evolution of the oldest plant symbiosis.</title>
        <authorList>
            <consortium name="DOE Joint Genome Institute"/>
            <person name="Tisserant E."/>
            <person name="Malbreil M."/>
            <person name="Kuo A."/>
            <person name="Kohler A."/>
            <person name="Symeonidi A."/>
            <person name="Balestrini R."/>
            <person name="Charron P."/>
            <person name="Duensing N."/>
            <person name="Frei-dit-Frey N."/>
            <person name="Gianinazzi-Pearson V."/>
            <person name="Gilbert B."/>
            <person name="Handa Y."/>
            <person name="Hijri M."/>
            <person name="Kaul R."/>
            <person name="Kawaguchi M."/>
            <person name="Krajinski F."/>
            <person name="Lammers P."/>
            <person name="Lapierre D."/>
            <person name="Masclaux F.G."/>
            <person name="Murat C."/>
            <person name="Morin E."/>
            <person name="Ndikumana S."/>
            <person name="Pagni M."/>
            <person name="Petitpierre D."/>
            <person name="Requena N."/>
            <person name="Rosikiewicz P."/>
            <person name="Riley R."/>
            <person name="Saito K."/>
            <person name="San Clemente H."/>
            <person name="Shapiro H."/>
            <person name="van Tuinen D."/>
            <person name="Becard G."/>
            <person name="Bonfante P."/>
            <person name="Paszkowski U."/>
            <person name="Shachar-Hill Y."/>
            <person name="Young J.P."/>
            <person name="Sanders I.R."/>
            <person name="Henrissat B."/>
            <person name="Rensing S.A."/>
            <person name="Grigoriev I.V."/>
            <person name="Corradi N."/>
            <person name="Roux C."/>
            <person name="Martin F."/>
        </authorList>
    </citation>
    <scope>NUCLEOTIDE SEQUENCE</scope>
    <source>
        <strain evidence="1">DAOM 197198</strain>
    </source>
</reference>
<proteinExistence type="predicted"/>
<feature type="non-terminal residue" evidence="1">
    <location>
        <position position="1"/>
    </location>
</feature>
<dbReference type="AlphaFoldDB" id="U9U5N8"/>
<dbReference type="HOGENOM" id="CLU_1986970_0_0_1"/>
<gene>
    <name evidence="1" type="ORF">GLOINDRAFT_95684</name>
</gene>
<accession>U9U5N8</accession>
<dbReference type="EMBL" id="KI283453">
    <property type="protein sequence ID" value="ESA13908.1"/>
    <property type="molecule type" value="Genomic_DNA"/>
</dbReference>
<organism evidence="1">
    <name type="scientific">Rhizophagus irregularis (strain DAOM 181602 / DAOM 197198 / MUCL 43194)</name>
    <name type="common">Arbuscular mycorrhizal fungus</name>
    <name type="synonym">Glomus intraradices</name>
    <dbReference type="NCBI Taxonomy" id="747089"/>
    <lineage>
        <taxon>Eukaryota</taxon>
        <taxon>Fungi</taxon>
        <taxon>Fungi incertae sedis</taxon>
        <taxon>Mucoromycota</taxon>
        <taxon>Glomeromycotina</taxon>
        <taxon>Glomeromycetes</taxon>
        <taxon>Glomerales</taxon>
        <taxon>Glomeraceae</taxon>
        <taxon>Rhizophagus</taxon>
    </lineage>
</organism>
<evidence type="ECO:0000313" key="1">
    <source>
        <dbReference type="EMBL" id="ESA13908.1"/>
    </source>
</evidence>
<name>U9U5N8_RHIID</name>
<protein>
    <submittedName>
        <fullName evidence="1">Uncharacterized protein</fullName>
    </submittedName>
</protein>
<sequence>YIVTRFYSIITHVADRHSSVDSGYIWSFYGDFLVLLFEGATMLKLFVQSTQSAASASLGIYLLWRRHNFTLSTHLASTQSAAVVDLLTLLKLLVQSTQSAASASLGIYLLWRRHNFTLSTHLAVKL</sequence>